<keyword evidence="2" id="KW-1185">Reference proteome</keyword>
<evidence type="ECO:0000313" key="2">
    <source>
        <dbReference type="Proteomes" id="UP000680638"/>
    </source>
</evidence>
<comment type="caution">
    <text evidence="1">The sequence shown here is derived from an EMBL/GenBank/DDBJ whole genome shotgun (WGS) entry which is preliminary data.</text>
</comment>
<evidence type="ECO:0000313" key="1">
    <source>
        <dbReference type="EMBL" id="GIO70454.1"/>
    </source>
</evidence>
<gene>
    <name evidence="1" type="ORF">J21TS3_52750</name>
</gene>
<proteinExistence type="predicted"/>
<dbReference type="EMBL" id="BORW01000073">
    <property type="protein sequence ID" value="GIO70454.1"/>
    <property type="molecule type" value="Genomic_DNA"/>
</dbReference>
<sequence length="74" mass="8558">MRRAGAKKDEIINVTAEWKDIRLTGHDSRIKEGRHLRRPFELFGLSRKAYFLAHKKGTVLLSKSPEVYLGTIHL</sequence>
<reference evidence="1 2" key="1">
    <citation type="submission" date="2021-03" db="EMBL/GenBank/DDBJ databases">
        <title>Antimicrobial resistance genes in bacteria isolated from Japanese honey, and their potential for conferring macrolide and lincosamide resistance in the American foulbrood pathogen Paenibacillus larvae.</title>
        <authorList>
            <person name="Okamoto M."/>
            <person name="Kumagai M."/>
            <person name="Kanamori H."/>
            <person name="Takamatsu D."/>
        </authorList>
    </citation>
    <scope>NUCLEOTIDE SEQUENCE [LARGE SCALE GENOMIC DNA]</scope>
    <source>
        <strain evidence="1 2">J21TS3</strain>
    </source>
</reference>
<dbReference type="Proteomes" id="UP000680638">
    <property type="component" value="Unassembled WGS sequence"/>
</dbReference>
<name>A0ABQ4M4R6_9BACL</name>
<protein>
    <submittedName>
        <fullName evidence="1">Uncharacterized protein</fullName>
    </submittedName>
</protein>
<organism evidence="1 2">
    <name type="scientific">Paenibacillus cookii</name>
    <dbReference type="NCBI Taxonomy" id="157839"/>
    <lineage>
        <taxon>Bacteria</taxon>
        <taxon>Bacillati</taxon>
        <taxon>Bacillota</taxon>
        <taxon>Bacilli</taxon>
        <taxon>Bacillales</taxon>
        <taxon>Paenibacillaceae</taxon>
        <taxon>Paenibacillus</taxon>
    </lineage>
</organism>
<accession>A0ABQ4M4R6</accession>